<comment type="caution">
    <text evidence="1">The sequence shown here is derived from an EMBL/GenBank/DDBJ whole genome shotgun (WGS) entry which is preliminary data.</text>
</comment>
<feature type="non-terminal residue" evidence="1">
    <location>
        <position position="37"/>
    </location>
</feature>
<name>A0A4Y2CNJ2_ARAVE</name>
<organism evidence="1 2">
    <name type="scientific">Araneus ventricosus</name>
    <name type="common">Orbweaver spider</name>
    <name type="synonym">Epeira ventricosa</name>
    <dbReference type="NCBI Taxonomy" id="182803"/>
    <lineage>
        <taxon>Eukaryota</taxon>
        <taxon>Metazoa</taxon>
        <taxon>Ecdysozoa</taxon>
        <taxon>Arthropoda</taxon>
        <taxon>Chelicerata</taxon>
        <taxon>Arachnida</taxon>
        <taxon>Araneae</taxon>
        <taxon>Araneomorphae</taxon>
        <taxon>Entelegynae</taxon>
        <taxon>Araneoidea</taxon>
        <taxon>Araneidae</taxon>
        <taxon>Araneus</taxon>
    </lineage>
</organism>
<sequence length="37" mass="4376">MIRSKRPRKKKSPFEGCRRFAHCVLKVFSLSSHIICE</sequence>
<accession>A0A4Y2CNJ2</accession>
<gene>
    <name evidence="1" type="ORF">AVEN_46834_1</name>
</gene>
<reference evidence="1 2" key="1">
    <citation type="journal article" date="2019" name="Sci. Rep.">
        <title>Orb-weaving spider Araneus ventricosus genome elucidates the spidroin gene catalogue.</title>
        <authorList>
            <person name="Kono N."/>
            <person name="Nakamura H."/>
            <person name="Ohtoshi R."/>
            <person name="Moran D.A.P."/>
            <person name="Shinohara A."/>
            <person name="Yoshida Y."/>
            <person name="Fujiwara M."/>
            <person name="Mori M."/>
            <person name="Tomita M."/>
            <person name="Arakawa K."/>
        </authorList>
    </citation>
    <scope>NUCLEOTIDE SEQUENCE [LARGE SCALE GENOMIC DNA]</scope>
</reference>
<evidence type="ECO:0000313" key="1">
    <source>
        <dbReference type="EMBL" id="GBM05278.1"/>
    </source>
</evidence>
<dbReference type="EMBL" id="BGPR01000214">
    <property type="protein sequence ID" value="GBM05278.1"/>
    <property type="molecule type" value="Genomic_DNA"/>
</dbReference>
<evidence type="ECO:0000313" key="2">
    <source>
        <dbReference type="Proteomes" id="UP000499080"/>
    </source>
</evidence>
<dbReference type="AlphaFoldDB" id="A0A4Y2CNJ2"/>
<keyword evidence="2" id="KW-1185">Reference proteome</keyword>
<dbReference type="Proteomes" id="UP000499080">
    <property type="component" value="Unassembled WGS sequence"/>
</dbReference>
<proteinExistence type="predicted"/>
<protein>
    <submittedName>
        <fullName evidence="1">Uncharacterized protein</fullName>
    </submittedName>
</protein>